<dbReference type="GO" id="GO:0005524">
    <property type="term" value="F:ATP binding"/>
    <property type="evidence" value="ECO:0007669"/>
    <property type="project" value="UniProtKB-KW"/>
</dbReference>
<dbReference type="PANTHER" id="PTHR45453">
    <property type="entry name" value="PHOSPHATE REGULON SENSOR PROTEIN PHOR"/>
    <property type="match status" value="1"/>
</dbReference>
<evidence type="ECO:0000256" key="1">
    <source>
        <dbReference type="ARBA" id="ARBA00000085"/>
    </source>
</evidence>
<feature type="domain" description="Histidine kinase" evidence="10">
    <location>
        <begin position="157"/>
        <end position="373"/>
    </location>
</feature>
<keyword evidence="9" id="KW-0812">Transmembrane</keyword>
<dbReference type="InterPro" id="IPR050351">
    <property type="entry name" value="BphY/WalK/GraS-like"/>
</dbReference>
<dbReference type="Proteomes" id="UP001525379">
    <property type="component" value="Unassembled WGS sequence"/>
</dbReference>
<protein>
    <recommendedName>
        <fullName evidence="8">Sensor-like histidine kinase SenX3</fullName>
        <ecNumber evidence="3">2.7.13.3</ecNumber>
    </recommendedName>
</protein>
<dbReference type="InterPro" id="IPR003594">
    <property type="entry name" value="HATPase_dom"/>
</dbReference>
<feature type="transmembrane region" description="Helical" evidence="9">
    <location>
        <begin position="6"/>
        <end position="27"/>
    </location>
</feature>
<keyword evidence="12" id="KW-1185">Reference proteome</keyword>
<evidence type="ECO:0000259" key="10">
    <source>
        <dbReference type="PROSITE" id="PS50109"/>
    </source>
</evidence>
<reference evidence="11 12" key="1">
    <citation type="submission" date="2022-04" db="EMBL/GenBank/DDBJ databases">
        <title>Human microbiome associated bacterial genomes.</title>
        <authorList>
            <person name="Sandstrom S."/>
            <person name="Salamzade R."/>
            <person name="Kalan L.R."/>
        </authorList>
    </citation>
    <scope>NUCLEOTIDE SEQUENCE [LARGE SCALE GENOMIC DNA]</scope>
    <source>
        <strain evidence="12">p3-SID1799</strain>
    </source>
</reference>
<comment type="catalytic activity">
    <reaction evidence="1">
        <text>ATP + protein L-histidine = ADP + protein N-phospho-L-histidine.</text>
        <dbReference type="EC" id="2.7.13.3"/>
    </reaction>
</comment>
<dbReference type="SMART" id="SM00388">
    <property type="entry name" value="HisKA"/>
    <property type="match status" value="1"/>
</dbReference>
<keyword evidence="9" id="KW-0472">Membrane</keyword>
<dbReference type="EMBL" id="JALXSQ010000014">
    <property type="protein sequence ID" value="MCT2042698.1"/>
    <property type="molecule type" value="Genomic_DNA"/>
</dbReference>
<evidence type="ECO:0000256" key="4">
    <source>
        <dbReference type="ARBA" id="ARBA00022553"/>
    </source>
</evidence>
<dbReference type="EC" id="2.7.13.3" evidence="3"/>
<dbReference type="InterPro" id="IPR004358">
    <property type="entry name" value="Sig_transdc_His_kin-like_C"/>
</dbReference>
<comment type="subcellular location">
    <subcellularLocation>
        <location evidence="2">Cell membrane</location>
    </subcellularLocation>
</comment>
<dbReference type="InterPro" id="IPR036890">
    <property type="entry name" value="HATPase_C_sf"/>
</dbReference>
<keyword evidence="11" id="KW-0547">Nucleotide-binding</keyword>
<proteinExistence type="predicted"/>
<keyword evidence="11" id="KW-0067">ATP-binding</keyword>
<evidence type="ECO:0000256" key="3">
    <source>
        <dbReference type="ARBA" id="ARBA00012438"/>
    </source>
</evidence>
<sequence length="386" mass="41834">MERSVAVVVAIVLGFILGVGFAWLIHVSNVRRERMRQLTEPRLPDGFDHLLDALDSVVIVADPSHNVIQASEGAASKGLIKLGDRLTEPIGRIADMARRNEHAVTEDLELPRGPFGNAALSFRIRAAPLGPRFVLILAEDRSEALRVENVRRDFVANVSHELKTPIGAIMLLSEALVEAADDPEQVKFFANRMQLEGTRLSRLTREIIDLSRLQASDTMLGAGIVHVQDVLSLAADQSKVVADAKDIKLVIGADCGADVLGNSDLLLQCFHNLVSNAVQYSPAGSRVGVGARVVGDIVEVAVSDQGIGIAPQDQERIFERFFRVDQARSRNTGGTGLGLSIVRHVVENHGGDIRVWSRPGKGSTFTVRIPLADEATKVAHEAKRAE</sequence>
<evidence type="ECO:0000256" key="5">
    <source>
        <dbReference type="ARBA" id="ARBA00022679"/>
    </source>
</evidence>
<evidence type="ECO:0000256" key="2">
    <source>
        <dbReference type="ARBA" id="ARBA00004236"/>
    </source>
</evidence>
<evidence type="ECO:0000256" key="8">
    <source>
        <dbReference type="ARBA" id="ARBA00039401"/>
    </source>
</evidence>
<keyword evidence="9" id="KW-1133">Transmembrane helix</keyword>
<dbReference type="Gene3D" id="1.10.287.130">
    <property type="match status" value="1"/>
</dbReference>
<comment type="caution">
    <text evidence="11">The sequence shown here is derived from an EMBL/GenBank/DDBJ whole genome shotgun (WGS) entry which is preliminary data.</text>
</comment>
<dbReference type="InterPro" id="IPR005467">
    <property type="entry name" value="His_kinase_dom"/>
</dbReference>
<evidence type="ECO:0000313" key="12">
    <source>
        <dbReference type="Proteomes" id="UP001525379"/>
    </source>
</evidence>
<evidence type="ECO:0000256" key="7">
    <source>
        <dbReference type="ARBA" id="ARBA00023012"/>
    </source>
</evidence>
<keyword evidence="7" id="KW-0902">Two-component regulatory system</keyword>
<evidence type="ECO:0000313" key="11">
    <source>
        <dbReference type="EMBL" id="MCT2042698.1"/>
    </source>
</evidence>
<evidence type="ECO:0000256" key="9">
    <source>
        <dbReference type="SAM" id="Phobius"/>
    </source>
</evidence>
<evidence type="ECO:0000256" key="6">
    <source>
        <dbReference type="ARBA" id="ARBA00022777"/>
    </source>
</evidence>
<name>A0ABT2HWL6_9MICO</name>
<dbReference type="RefSeq" id="WP_206394324.1">
    <property type="nucleotide sequence ID" value="NZ_JAFDPW010000001.1"/>
</dbReference>
<gene>
    <name evidence="11" type="ORF">M3D15_05040</name>
</gene>
<accession>A0ABT2HWL6</accession>
<dbReference type="PROSITE" id="PS50109">
    <property type="entry name" value="HIS_KIN"/>
    <property type="match status" value="1"/>
</dbReference>
<organism evidence="11 12">
    <name type="scientific">Pseudoclavibacter albus</name>
    <dbReference type="NCBI Taxonomy" id="272241"/>
    <lineage>
        <taxon>Bacteria</taxon>
        <taxon>Bacillati</taxon>
        <taxon>Actinomycetota</taxon>
        <taxon>Actinomycetes</taxon>
        <taxon>Micrococcales</taxon>
        <taxon>Microbacteriaceae</taxon>
        <taxon>Pseudoclavibacter</taxon>
    </lineage>
</organism>
<dbReference type="InterPro" id="IPR003661">
    <property type="entry name" value="HisK_dim/P_dom"/>
</dbReference>
<dbReference type="Gene3D" id="3.30.565.10">
    <property type="entry name" value="Histidine kinase-like ATPase, C-terminal domain"/>
    <property type="match status" value="1"/>
</dbReference>
<dbReference type="CDD" id="cd00082">
    <property type="entry name" value="HisKA"/>
    <property type="match status" value="1"/>
</dbReference>
<dbReference type="SUPFAM" id="SSF47384">
    <property type="entry name" value="Homodimeric domain of signal transducing histidine kinase"/>
    <property type="match status" value="1"/>
</dbReference>
<dbReference type="CDD" id="cd00075">
    <property type="entry name" value="HATPase"/>
    <property type="match status" value="1"/>
</dbReference>
<dbReference type="InterPro" id="IPR036097">
    <property type="entry name" value="HisK_dim/P_sf"/>
</dbReference>
<dbReference type="SUPFAM" id="SSF55874">
    <property type="entry name" value="ATPase domain of HSP90 chaperone/DNA topoisomerase II/histidine kinase"/>
    <property type="match status" value="1"/>
</dbReference>
<dbReference type="SMART" id="SM00387">
    <property type="entry name" value="HATPase_c"/>
    <property type="match status" value="1"/>
</dbReference>
<keyword evidence="5" id="KW-0808">Transferase</keyword>
<keyword evidence="4" id="KW-0597">Phosphoprotein</keyword>
<dbReference type="Pfam" id="PF00512">
    <property type="entry name" value="HisKA"/>
    <property type="match status" value="1"/>
</dbReference>
<dbReference type="PANTHER" id="PTHR45453:SF1">
    <property type="entry name" value="PHOSPHATE REGULON SENSOR PROTEIN PHOR"/>
    <property type="match status" value="1"/>
</dbReference>
<dbReference type="Pfam" id="PF02518">
    <property type="entry name" value="HATPase_c"/>
    <property type="match status" value="1"/>
</dbReference>
<keyword evidence="6" id="KW-0418">Kinase</keyword>
<dbReference type="PRINTS" id="PR00344">
    <property type="entry name" value="BCTRLSENSOR"/>
</dbReference>